<keyword evidence="1" id="KW-0378">Hydrolase</keyword>
<dbReference type="VEuPathDB" id="FungiDB:Bcin13g03570"/>
<reference evidence="4 5" key="2">
    <citation type="journal article" date="2012" name="Eukaryot. Cell">
        <title>Genome update of Botrytis cinerea strains B05.10 and T4.</title>
        <authorList>
            <person name="Staats M."/>
            <person name="van Kan J.A."/>
        </authorList>
    </citation>
    <scope>NUCLEOTIDE SEQUENCE [LARGE SCALE GENOMIC DNA]</scope>
    <source>
        <strain evidence="4 5">B05.10</strain>
    </source>
</reference>
<dbReference type="GO" id="GO:0016787">
    <property type="term" value="F:hydrolase activity"/>
    <property type="evidence" value="ECO:0007669"/>
    <property type="project" value="UniProtKB-KW"/>
</dbReference>
<dbReference type="PANTHER" id="PTHR48081:SF8">
    <property type="entry name" value="ALPHA_BETA HYDROLASE FOLD-3 DOMAIN-CONTAINING PROTEIN-RELATED"/>
    <property type="match status" value="1"/>
</dbReference>
<protein>
    <recommendedName>
        <fullName evidence="3">Alpha/beta hydrolase fold-3 domain-containing protein</fullName>
    </recommendedName>
</protein>
<dbReference type="InterPro" id="IPR013094">
    <property type="entry name" value="AB_hydrolase_3"/>
</dbReference>
<keyword evidence="5" id="KW-1185">Reference proteome</keyword>
<dbReference type="Gene3D" id="3.40.50.1820">
    <property type="entry name" value="alpha/beta hydrolase"/>
    <property type="match status" value="1"/>
</dbReference>
<dbReference type="OrthoDB" id="2152029at2759"/>
<reference evidence="4 5" key="1">
    <citation type="journal article" date="2011" name="PLoS Genet.">
        <title>Genomic analysis of the necrotrophic fungal pathogens Sclerotinia sclerotiorum and Botrytis cinerea.</title>
        <authorList>
            <person name="Amselem J."/>
            <person name="Cuomo C.A."/>
            <person name="van Kan J.A."/>
            <person name="Viaud M."/>
            <person name="Benito E.P."/>
            <person name="Couloux A."/>
            <person name="Coutinho P.M."/>
            <person name="de Vries R.P."/>
            <person name="Dyer P.S."/>
            <person name="Fillinger S."/>
            <person name="Fournier E."/>
            <person name="Gout L."/>
            <person name="Hahn M."/>
            <person name="Kohn L."/>
            <person name="Lapalu N."/>
            <person name="Plummer K.M."/>
            <person name="Pradier J.M."/>
            <person name="Quevillon E."/>
            <person name="Sharon A."/>
            <person name="Simon A."/>
            <person name="ten Have A."/>
            <person name="Tudzynski B."/>
            <person name="Tudzynski P."/>
            <person name="Wincker P."/>
            <person name="Andrew M."/>
            <person name="Anthouard V."/>
            <person name="Beever R.E."/>
            <person name="Beffa R."/>
            <person name="Benoit I."/>
            <person name="Bouzid O."/>
            <person name="Brault B."/>
            <person name="Chen Z."/>
            <person name="Choquer M."/>
            <person name="Collemare J."/>
            <person name="Cotton P."/>
            <person name="Danchin E.G."/>
            <person name="Da Silva C."/>
            <person name="Gautier A."/>
            <person name="Giraud C."/>
            <person name="Giraud T."/>
            <person name="Gonzalez C."/>
            <person name="Grossetete S."/>
            <person name="Guldener U."/>
            <person name="Henrissat B."/>
            <person name="Howlett B.J."/>
            <person name="Kodira C."/>
            <person name="Kretschmer M."/>
            <person name="Lappartient A."/>
            <person name="Leroch M."/>
            <person name="Levis C."/>
            <person name="Mauceli E."/>
            <person name="Neuveglise C."/>
            <person name="Oeser B."/>
            <person name="Pearson M."/>
            <person name="Poulain J."/>
            <person name="Poussereau N."/>
            <person name="Quesneville H."/>
            <person name="Rascle C."/>
            <person name="Schumacher J."/>
            <person name="Segurens B."/>
            <person name="Sexton A."/>
            <person name="Silva E."/>
            <person name="Sirven C."/>
            <person name="Soanes D.M."/>
            <person name="Talbot N.J."/>
            <person name="Templeton M."/>
            <person name="Yandava C."/>
            <person name="Yarden O."/>
            <person name="Zeng Q."/>
            <person name="Rollins J.A."/>
            <person name="Lebrun M.H."/>
            <person name="Dickman M."/>
        </authorList>
    </citation>
    <scope>NUCLEOTIDE SEQUENCE [LARGE SCALE GENOMIC DNA]</scope>
    <source>
        <strain evidence="4 5">B05.10</strain>
    </source>
</reference>
<dbReference type="RefSeq" id="XP_024552610.1">
    <property type="nucleotide sequence ID" value="XM_024696797.1"/>
</dbReference>
<sequence length="401" mass="45157">MRVPYPTNPHIRAWQRTSRFTQHCYRVARLLYSFVFVALQIPLVFLSALFSLSYYGRSHWSFAYRASLLVGSHIAWSLNPGTQPLNDVLSFPARCSVPKLTDNQNVQLEVIPPVNELWLKGDATHPTTKPESCPCFWQWTRNLSSPVGDSSHPVSQRKIMMYFVGGGMVQGHPLTSSIPWRVMPETNIPIFGVNFRKCVTAKTAFPAALQDALSAFHFLLEMGYREENISVMGDSGGAGIVVTFLLYLNRYNFPMPENAVLISPFVDLASRFDGKGVGEEEEGSLIELDFMNNEMFAMVGYQYCENRPDLRGALLSPARGVMPEGYEFEGLCRCMVVWGDAEVFCSGIRKFVHHLRQAGVKVEAVVGKDEVHDFPIFSKADKPHEFFGRVARFLEGDGIYD</sequence>
<keyword evidence="2" id="KW-0472">Membrane</keyword>
<evidence type="ECO:0000313" key="4">
    <source>
        <dbReference type="EMBL" id="ATZ56519.1"/>
    </source>
</evidence>
<reference evidence="4 5" key="3">
    <citation type="journal article" date="2017" name="Mol. Plant Pathol.">
        <title>A gapless genome sequence of the fungus Botrytis cinerea.</title>
        <authorList>
            <person name="Van Kan J.A."/>
            <person name="Stassen J.H."/>
            <person name="Mosbach A."/>
            <person name="Van Der Lee T.A."/>
            <person name="Faino L."/>
            <person name="Farmer A.D."/>
            <person name="Papasotiriou D.G."/>
            <person name="Zhou S."/>
            <person name="Seidl M.F."/>
            <person name="Cottam E."/>
            <person name="Edel D."/>
            <person name="Hahn M."/>
            <person name="Schwartz D.C."/>
            <person name="Dietrich R.A."/>
            <person name="Widdison S."/>
            <person name="Scalliet G."/>
        </authorList>
    </citation>
    <scope>NUCLEOTIDE SEQUENCE [LARGE SCALE GENOMIC DNA]</scope>
    <source>
        <strain evidence="4 5">B05.10</strain>
    </source>
</reference>
<proteinExistence type="predicted"/>
<evidence type="ECO:0000256" key="2">
    <source>
        <dbReference type="SAM" id="Phobius"/>
    </source>
</evidence>
<name>A0A384K0Z5_BOTFB</name>
<accession>A0A384K0Z5</accession>
<organism evidence="4 5">
    <name type="scientific">Botryotinia fuckeliana (strain B05.10)</name>
    <name type="common">Noble rot fungus</name>
    <name type="synonym">Botrytis cinerea</name>
    <dbReference type="NCBI Taxonomy" id="332648"/>
    <lineage>
        <taxon>Eukaryota</taxon>
        <taxon>Fungi</taxon>
        <taxon>Dikarya</taxon>
        <taxon>Ascomycota</taxon>
        <taxon>Pezizomycotina</taxon>
        <taxon>Leotiomycetes</taxon>
        <taxon>Helotiales</taxon>
        <taxon>Sclerotiniaceae</taxon>
        <taxon>Botrytis</taxon>
    </lineage>
</organism>
<dbReference type="PANTHER" id="PTHR48081">
    <property type="entry name" value="AB HYDROLASE SUPERFAMILY PROTEIN C4A8.06C"/>
    <property type="match status" value="1"/>
</dbReference>
<evidence type="ECO:0000259" key="3">
    <source>
        <dbReference type="Pfam" id="PF07859"/>
    </source>
</evidence>
<feature type="transmembrane region" description="Helical" evidence="2">
    <location>
        <begin position="30"/>
        <end position="55"/>
    </location>
</feature>
<keyword evidence="2" id="KW-1133">Transmembrane helix</keyword>
<dbReference type="SUPFAM" id="SSF53474">
    <property type="entry name" value="alpha/beta-Hydrolases"/>
    <property type="match status" value="1"/>
</dbReference>
<dbReference type="Proteomes" id="UP000001798">
    <property type="component" value="Chromosome 13"/>
</dbReference>
<dbReference type="EMBL" id="CP009817">
    <property type="protein sequence ID" value="ATZ56519.1"/>
    <property type="molecule type" value="Genomic_DNA"/>
</dbReference>
<dbReference type="Pfam" id="PF07859">
    <property type="entry name" value="Abhydrolase_3"/>
    <property type="match status" value="1"/>
</dbReference>
<dbReference type="GeneID" id="36394802"/>
<evidence type="ECO:0000313" key="5">
    <source>
        <dbReference type="Proteomes" id="UP000001798"/>
    </source>
</evidence>
<feature type="domain" description="Alpha/beta hydrolase fold-3" evidence="3">
    <location>
        <begin position="160"/>
        <end position="374"/>
    </location>
</feature>
<evidence type="ECO:0000256" key="1">
    <source>
        <dbReference type="ARBA" id="ARBA00022801"/>
    </source>
</evidence>
<dbReference type="InterPro" id="IPR050300">
    <property type="entry name" value="GDXG_lipolytic_enzyme"/>
</dbReference>
<keyword evidence="2" id="KW-0812">Transmembrane</keyword>
<gene>
    <name evidence="4" type="ORF">BCIN_13g03570</name>
</gene>
<dbReference type="InterPro" id="IPR029058">
    <property type="entry name" value="AB_hydrolase_fold"/>
</dbReference>
<dbReference type="AlphaFoldDB" id="A0A384K0Z5"/>
<dbReference type="KEGG" id="bfu:BCIN_13g03570"/>